<evidence type="ECO:0000313" key="3">
    <source>
        <dbReference type="Proteomes" id="UP000186364"/>
    </source>
</evidence>
<organism evidence="2 3">
    <name type="scientific">Xaviernesmea oryzae</name>
    <dbReference type="NCBI Taxonomy" id="464029"/>
    <lineage>
        <taxon>Bacteria</taxon>
        <taxon>Pseudomonadati</taxon>
        <taxon>Pseudomonadota</taxon>
        <taxon>Alphaproteobacteria</taxon>
        <taxon>Hyphomicrobiales</taxon>
        <taxon>Rhizobiaceae</taxon>
        <taxon>Rhizobium/Agrobacterium group</taxon>
        <taxon>Xaviernesmea</taxon>
    </lineage>
</organism>
<gene>
    <name evidence="2" type="ORF">BJF93_09880</name>
</gene>
<evidence type="ECO:0008006" key="4">
    <source>
        <dbReference type="Google" id="ProtNLM"/>
    </source>
</evidence>
<feature type="chain" id="PRO_5010185113" description="Secreted protein" evidence="1">
    <location>
        <begin position="29"/>
        <end position="97"/>
    </location>
</feature>
<name>A0A1Q9AWR4_9HYPH</name>
<reference evidence="2 3" key="1">
    <citation type="submission" date="2016-09" db="EMBL/GenBank/DDBJ databases">
        <title>Rhizobium sp. nov., a novel species isolated from the rice rhizosphere.</title>
        <authorList>
            <person name="Zhao J."/>
            <person name="Zhang X."/>
        </authorList>
    </citation>
    <scope>NUCLEOTIDE SEQUENCE [LARGE SCALE GENOMIC DNA]</scope>
    <source>
        <strain evidence="2 3">1.7048</strain>
    </source>
</reference>
<accession>A0A1Q9AWR4</accession>
<protein>
    <recommendedName>
        <fullName evidence="4">Secreted protein</fullName>
    </recommendedName>
</protein>
<keyword evidence="1" id="KW-0732">Signal</keyword>
<keyword evidence="3" id="KW-1185">Reference proteome</keyword>
<evidence type="ECO:0000313" key="2">
    <source>
        <dbReference type="EMBL" id="OLP59902.1"/>
    </source>
</evidence>
<dbReference type="AlphaFoldDB" id="A0A1Q9AWR4"/>
<dbReference type="Proteomes" id="UP000186364">
    <property type="component" value="Unassembled WGS sequence"/>
</dbReference>
<evidence type="ECO:0000256" key="1">
    <source>
        <dbReference type="SAM" id="SignalP"/>
    </source>
</evidence>
<dbReference type="RefSeq" id="WP_075627663.1">
    <property type="nucleotide sequence ID" value="NZ_FOAM01000002.1"/>
</dbReference>
<sequence length="97" mass="10990">MQLPRLTLLTAALAVVALPFAIPSSAKAADPVGYVEPVPYKHVVRHKAYRHHAVRHHHRHHPRRIVVAQWTGLECGLLKVTDWQGTRFVKVCHPPVF</sequence>
<dbReference type="EMBL" id="MKIP01000043">
    <property type="protein sequence ID" value="OLP59902.1"/>
    <property type="molecule type" value="Genomic_DNA"/>
</dbReference>
<comment type="caution">
    <text evidence="2">The sequence shown here is derived from an EMBL/GenBank/DDBJ whole genome shotgun (WGS) entry which is preliminary data.</text>
</comment>
<proteinExistence type="predicted"/>
<feature type="signal peptide" evidence="1">
    <location>
        <begin position="1"/>
        <end position="28"/>
    </location>
</feature>